<accession>A0A9Q0IGY5</accession>
<comment type="caution">
    <text evidence="2">The sequence shown here is derived from an EMBL/GenBank/DDBJ whole genome shotgun (WGS) entry which is preliminary data.</text>
</comment>
<evidence type="ECO:0000256" key="1">
    <source>
        <dbReference type="SAM" id="MobiDB-lite"/>
    </source>
</evidence>
<organism evidence="2 3">
    <name type="scientific">Muraenolepis orangiensis</name>
    <name type="common">Patagonian moray cod</name>
    <dbReference type="NCBI Taxonomy" id="630683"/>
    <lineage>
        <taxon>Eukaryota</taxon>
        <taxon>Metazoa</taxon>
        <taxon>Chordata</taxon>
        <taxon>Craniata</taxon>
        <taxon>Vertebrata</taxon>
        <taxon>Euteleostomi</taxon>
        <taxon>Actinopterygii</taxon>
        <taxon>Neopterygii</taxon>
        <taxon>Teleostei</taxon>
        <taxon>Neoteleostei</taxon>
        <taxon>Acanthomorphata</taxon>
        <taxon>Zeiogadaria</taxon>
        <taxon>Gadariae</taxon>
        <taxon>Gadiformes</taxon>
        <taxon>Muraenolepidoidei</taxon>
        <taxon>Muraenolepididae</taxon>
        <taxon>Muraenolepis</taxon>
    </lineage>
</organism>
<sequence>MNTKGGPWSCGGAGPTPDDLPQLDGSCDVCEPDEAEPATEVCRTCSFAFCPSHADEHRRRTRHHLTPYSHETLPSATESAGPDAGQQRALREAGVDGLVSNVEEEEEEEEGR</sequence>
<feature type="region of interest" description="Disordered" evidence="1">
    <location>
        <begin position="56"/>
        <end position="112"/>
    </location>
</feature>
<reference evidence="2" key="1">
    <citation type="submission" date="2022-07" db="EMBL/GenBank/DDBJ databases">
        <title>Chromosome-level genome of Muraenolepis orangiensis.</title>
        <authorList>
            <person name="Kim J."/>
        </authorList>
    </citation>
    <scope>NUCLEOTIDE SEQUENCE</scope>
    <source>
        <strain evidence="2">KU_S4_2022</strain>
        <tissue evidence="2">Muscle</tissue>
    </source>
</reference>
<dbReference type="Gene3D" id="4.10.830.40">
    <property type="match status" value="1"/>
</dbReference>
<feature type="compositionally biased region" description="Acidic residues" evidence="1">
    <location>
        <begin position="102"/>
        <end position="112"/>
    </location>
</feature>
<evidence type="ECO:0000313" key="2">
    <source>
        <dbReference type="EMBL" id="KAJ3596756.1"/>
    </source>
</evidence>
<evidence type="ECO:0008006" key="4">
    <source>
        <dbReference type="Google" id="ProtNLM"/>
    </source>
</evidence>
<dbReference type="AlphaFoldDB" id="A0A9Q0IGY5"/>
<dbReference type="OrthoDB" id="252722at2759"/>
<dbReference type="Proteomes" id="UP001148018">
    <property type="component" value="Unassembled WGS sequence"/>
</dbReference>
<keyword evidence="3" id="KW-1185">Reference proteome</keyword>
<protein>
    <recommendedName>
        <fullName evidence="4">B box-type domain-containing protein</fullName>
    </recommendedName>
</protein>
<name>A0A9Q0IGY5_9TELE</name>
<dbReference type="EMBL" id="JANIIK010000110">
    <property type="protein sequence ID" value="KAJ3596756.1"/>
    <property type="molecule type" value="Genomic_DNA"/>
</dbReference>
<proteinExistence type="predicted"/>
<evidence type="ECO:0000313" key="3">
    <source>
        <dbReference type="Proteomes" id="UP001148018"/>
    </source>
</evidence>
<gene>
    <name evidence="2" type="ORF">NHX12_003157</name>
</gene>
<feature type="region of interest" description="Disordered" evidence="1">
    <location>
        <begin position="1"/>
        <end position="24"/>
    </location>
</feature>